<evidence type="ECO:0000259" key="9">
    <source>
        <dbReference type="Pfam" id="PF05922"/>
    </source>
</evidence>
<keyword evidence="7" id="KW-0732">Signal</keyword>
<dbReference type="InterPro" id="IPR036852">
    <property type="entry name" value="Peptidase_S8/S53_dom_sf"/>
</dbReference>
<dbReference type="PANTHER" id="PTHR43806:SF11">
    <property type="entry name" value="CEREVISIN-RELATED"/>
    <property type="match status" value="1"/>
</dbReference>
<evidence type="ECO:0000256" key="2">
    <source>
        <dbReference type="ARBA" id="ARBA00022670"/>
    </source>
</evidence>
<evidence type="ECO:0000256" key="4">
    <source>
        <dbReference type="ARBA" id="ARBA00022825"/>
    </source>
</evidence>
<proteinExistence type="inferred from homology"/>
<name>S3ZDB8_9ACTN</name>
<comment type="caution">
    <text evidence="10">The sequence shown here is derived from an EMBL/GenBank/DDBJ whole genome shotgun (WGS) entry which is preliminary data.</text>
</comment>
<dbReference type="InterPro" id="IPR023828">
    <property type="entry name" value="Peptidase_S8_Ser-AS"/>
</dbReference>
<dbReference type="Pfam" id="PF05922">
    <property type="entry name" value="Inhibitor_I9"/>
    <property type="match status" value="1"/>
</dbReference>
<dbReference type="InterPro" id="IPR050131">
    <property type="entry name" value="Peptidase_S8_subtilisin-like"/>
</dbReference>
<dbReference type="FunFam" id="3.40.50.200:FF:000014">
    <property type="entry name" value="Proteinase K"/>
    <property type="match status" value="1"/>
</dbReference>
<gene>
    <name evidence="10" type="ORF">STRAU_5855</name>
</gene>
<dbReference type="InterPro" id="IPR015500">
    <property type="entry name" value="Peptidase_S8_subtilisin-rel"/>
</dbReference>
<keyword evidence="3 5" id="KW-0378">Hydrolase</keyword>
<dbReference type="PATRIC" id="fig|1286094.4.peg.5785"/>
<keyword evidence="4 5" id="KW-0720">Serine protease</keyword>
<evidence type="ECO:0000256" key="3">
    <source>
        <dbReference type="ARBA" id="ARBA00022801"/>
    </source>
</evidence>
<protein>
    <submittedName>
        <fullName evidence="10">Putative Aqualysin-1</fullName>
    </submittedName>
</protein>
<evidence type="ECO:0000256" key="6">
    <source>
        <dbReference type="RuleBase" id="RU003355"/>
    </source>
</evidence>
<dbReference type="InterPro" id="IPR034193">
    <property type="entry name" value="PCSK9_ProteinaseK-like"/>
</dbReference>
<dbReference type="SUPFAM" id="SSF52743">
    <property type="entry name" value="Subtilisin-like"/>
    <property type="match status" value="1"/>
</dbReference>
<dbReference type="InterPro" id="IPR037045">
    <property type="entry name" value="S8pro/Inhibitor_I9_sf"/>
</dbReference>
<feature type="active site" description="Charge relay system" evidence="5">
    <location>
        <position position="175"/>
    </location>
</feature>
<dbReference type="PROSITE" id="PS00136">
    <property type="entry name" value="SUBTILASE_ASP"/>
    <property type="match status" value="1"/>
</dbReference>
<evidence type="ECO:0000256" key="7">
    <source>
        <dbReference type="SAM" id="SignalP"/>
    </source>
</evidence>
<dbReference type="InterPro" id="IPR010259">
    <property type="entry name" value="S8pro/Inhibitor_I9"/>
</dbReference>
<dbReference type="Gene3D" id="3.40.50.200">
    <property type="entry name" value="Peptidase S8/S53 domain"/>
    <property type="match status" value="1"/>
</dbReference>
<dbReference type="Pfam" id="PF00082">
    <property type="entry name" value="Peptidase_S8"/>
    <property type="match status" value="1"/>
</dbReference>
<evidence type="ECO:0000256" key="1">
    <source>
        <dbReference type="ARBA" id="ARBA00011073"/>
    </source>
</evidence>
<dbReference type="EMBL" id="AOPZ01000342">
    <property type="protein sequence ID" value="EPH41088.1"/>
    <property type="molecule type" value="Genomic_DNA"/>
</dbReference>
<dbReference type="PANTHER" id="PTHR43806">
    <property type="entry name" value="PEPTIDASE S8"/>
    <property type="match status" value="1"/>
</dbReference>
<evidence type="ECO:0000259" key="8">
    <source>
        <dbReference type="Pfam" id="PF00082"/>
    </source>
</evidence>
<organism evidence="10 11">
    <name type="scientific">Streptomyces aurantiacus JA 4570</name>
    <dbReference type="NCBI Taxonomy" id="1286094"/>
    <lineage>
        <taxon>Bacteria</taxon>
        <taxon>Bacillati</taxon>
        <taxon>Actinomycetota</taxon>
        <taxon>Actinomycetes</taxon>
        <taxon>Kitasatosporales</taxon>
        <taxon>Streptomycetaceae</taxon>
        <taxon>Streptomyces</taxon>
        <taxon>Streptomyces aurantiacus group</taxon>
    </lineage>
</organism>
<reference evidence="10 11" key="1">
    <citation type="submission" date="2013-02" db="EMBL/GenBank/DDBJ databases">
        <title>Draft Genome Sequence of Streptomyces aurantiacus, Which Produces Setomimycin.</title>
        <authorList>
            <person name="Gruening B.A."/>
            <person name="Praeg A."/>
            <person name="Erxleben A."/>
            <person name="Guenther S."/>
            <person name="Mueller M."/>
        </authorList>
    </citation>
    <scope>NUCLEOTIDE SEQUENCE [LARGE SCALE GENOMIC DNA]</scope>
    <source>
        <strain evidence="10 11">JA 4570</strain>
    </source>
</reference>
<feature type="signal peptide" evidence="7">
    <location>
        <begin position="1"/>
        <end position="19"/>
    </location>
</feature>
<feature type="active site" description="Charge relay system" evidence="5">
    <location>
        <position position="327"/>
    </location>
</feature>
<dbReference type="AlphaFoldDB" id="S3ZDB8"/>
<feature type="chain" id="PRO_5004524961" evidence="7">
    <location>
        <begin position="20"/>
        <end position="382"/>
    </location>
</feature>
<feature type="active site" description="Charge relay system" evidence="5">
    <location>
        <position position="142"/>
    </location>
</feature>
<comment type="similarity">
    <text evidence="1 5 6">Belongs to the peptidase S8 family.</text>
</comment>
<dbReference type="InterPro" id="IPR023827">
    <property type="entry name" value="Peptidase_S8_Asp-AS"/>
</dbReference>
<evidence type="ECO:0000313" key="10">
    <source>
        <dbReference type="EMBL" id="EPH41088.1"/>
    </source>
</evidence>
<keyword evidence="11" id="KW-1185">Reference proteome</keyword>
<dbReference type="CDD" id="cd04077">
    <property type="entry name" value="Peptidases_S8_PCSK9_ProteinaseK_like"/>
    <property type="match status" value="1"/>
</dbReference>
<dbReference type="PROSITE" id="PS51892">
    <property type="entry name" value="SUBTILASE"/>
    <property type="match status" value="1"/>
</dbReference>
<evidence type="ECO:0000256" key="5">
    <source>
        <dbReference type="PROSITE-ProRule" id="PRU01240"/>
    </source>
</evidence>
<dbReference type="GO" id="GO:0006508">
    <property type="term" value="P:proteolysis"/>
    <property type="evidence" value="ECO:0007669"/>
    <property type="project" value="UniProtKB-KW"/>
</dbReference>
<keyword evidence="2 5" id="KW-0645">Protease</keyword>
<dbReference type="PROSITE" id="PS00138">
    <property type="entry name" value="SUBTILASE_SER"/>
    <property type="match status" value="1"/>
</dbReference>
<dbReference type="Gene3D" id="3.30.70.80">
    <property type="entry name" value="Peptidase S8 propeptide/proteinase inhibitor I9"/>
    <property type="match status" value="1"/>
</dbReference>
<accession>S3ZDB8</accession>
<dbReference type="PRINTS" id="PR00723">
    <property type="entry name" value="SUBTILISIN"/>
</dbReference>
<dbReference type="Proteomes" id="UP000014629">
    <property type="component" value="Unassembled WGS sequence"/>
</dbReference>
<dbReference type="GO" id="GO:0004252">
    <property type="term" value="F:serine-type endopeptidase activity"/>
    <property type="evidence" value="ECO:0007669"/>
    <property type="project" value="UniProtKB-UniRule"/>
</dbReference>
<feature type="domain" description="Peptidase S8/S53" evidence="8">
    <location>
        <begin position="133"/>
        <end position="357"/>
    </location>
</feature>
<feature type="domain" description="Inhibitor I9" evidence="9">
    <location>
        <begin position="54"/>
        <end position="100"/>
    </location>
</feature>
<evidence type="ECO:0000313" key="11">
    <source>
        <dbReference type="Proteomes" id="UP000014629"/>
    </source>
</evidence>
<dbReference type="GO" id="GO:0005615">
    <property type="term" value="C:extracellular space"/>
    <property type="evidence" value="ECO:0007669"/>
    <property type="project" value="TreeGrafter"/>
</dbReference>
<dbReference type="SUPFAM" id="SSF54897">
    <property type="entry name" value="Protease propeptides/inhibitors"/>
    <property type="match status" value="1"/>
</dbReference>
<dbReference type="InterPro" id="IPR000209">
    <property type="entry name" value="Peptidase_S8/S53_dom"/>
</dbReference>
<sequence>MAAFATAAALSAVPAPAHAAPATPATGAGPQHGYIVTLAPGTKAASGAGRDLARKYGASIDRTYSAVLNGYAVRADASQARRLAADPAVAGVVPDARVRTGARQQNPPSWGLDRVDQKRLPLDKSYTAPRRAGAGVTVYVIDTGVRTSHRDFGGRARSGRDFVQNDAVAQDRHGHGTHVAATVAGTKYGVAKKARIVAVRVLDDRGSGTIAQVLAGIDWVTRYAKRPAVANLSLGGPPNAQLDAAVRASIASGVTYTVAAGNEGERADLNSPARVKQALTVGATDRRDARAGFSNWGAGLDLFAPGVSIRSASIRNDGASALSSGTSMAAPHVAGAAALYLSGHPSAKPAAVAKALGGRAATGRVSGAGSGSPNKLVQVGGL</sequence>